<feature type="transmembrane region" description="Helical" evidence="7">
    <location>
        <begin position="326"/>
        <end position="345"/>
    </location>
</feature>
<evidence type="ECO:0000256" key="7">
    <source>
        <dbReference type="SAM" id="Phobius"/>
    </source>
</evidence>
<keyword evidence="4 7" id="KW-0812">Transmembrane</keyword>
<accession>A0A2X4UN71</accession>
<sequence>MDSHSSSGKMGISQIALFCMCAVIVLETLTASASIGPSGLFWWGITLIFFIVPYSLITSELGTAYPAEGGIYDWIRRAFGARMSTRAVYLYWLAGGLWMPAGYILFAGMFARVFMPELSLMGQVGIVLVMSWLTIAFINFKTSVGIWLTVSGAIFKITVIMILGIAGFYHLFMHGPANEFSLQTMLPSASSGIGFLAVIVYNLVGLELVACMGKELRNPVRDMPRAILLASLAIAFLYVFGSMGILMAIPLENLNLVSGIVDALGPLLGEGSPLIILVCVFFMLSIVGNQVTWAMAPSRAAAEAAREGELPAFIGRWHPKNNTPYWANRILGIVSTVITLVYAWFAQGDNANMFWSIFSFSSACIIISYLLFFASFIKLRISDPSTPRPFKVPGGMPVAISCSLLCMAFIFMCAMLFIFPDLPKGMIDWNHSGPILVGVIIVLAVGDIIIRRAEKAHSKLSYSATASEQEQVYTQ</sequence>
<dbReference type="EMBL" id="LS483470">
    <property type="protein sequence ID" value="SQI36022.1"/>
    <property type="molecule type" value="Genomic_DNA"/>
</dbReference>
<evidence type="ECO:0000256" key="4">
    <source>
        <dbReference type="ARBA" id="ARBA00022692"/>
    </source>
</evidence>
<feature type="transmembrane region" description="Helical" evidence="7">
    <location>
        <begin position="147"/>
        <end position="172"/>
    </location>
</feature>
<dbReference type="AlphaFoldDB" id="A0A2X4UN71"/>
<dbReference type="Proteomes" id="UP000249005">
    <property type="component" value="Chromosome 1"/>
</dbReference>
<dbReference type="InterPro" id="IPR050367">
    <property type="entry name" value="APC_superfamily"/>
</dbReference>
<gene>
    <name evidence="8" type="primary">gadC</name>
    <name evidence="8" type="ORF">NCTC12151_00590</name>
</gene>
<keyword evidence="3" id="KW-1003">Cell membrane</keyword>
<evidence type="ECO:0000256" key="3">
    <source>
        <dbReference type="ARBA" id="ARBA00022475"/>
    </source>
</evidence>
<name>A0A2X4UN71_9GAMM</name>
<comment type="subcellular location">
    <subcellularLocation>
        <location evidence="1">Cell membrane</location>
        <topology evidence="1">Multi-pass membrane protein</topology>
    </subcellularLocation>
</comment>
<dbReference type="GO" id="GO:0022857">
    <property type="term" value="F:transmembrane transporter activity"/>
    <property type="evidence" value="ECO:0007669"/>
    <property type="project" value="InterPro"/>
</dbReference>
<evidence type="ECO:0000256" key="5">
    <source>
        <dbReference type="ARBA" id="ARBA00022989"/>
    </source>
</evidence>
<feature type="transmembrane region" description="Helical" evidence="7">
    <location>
        <begin position="357"/>
        <end position="377"/>
    </location>
</feature>
<feature type="transmembrane region" description="Helical" evidence="7">
    <location>
        <begin position="192"/>
        <end position="213"/>
    </location>
</feature>
<evidence type="ECO:0000313" key="9">
    <source>
        <dbReference type="Proteomes" id="UP000249005"/>
    </source>
</evidence>
<feature type="transmembrane region" description="Helical" evidence="7">
    <location>
        <begin position="88"/>
        <end position="114"/>
    </location>
</feature>
<reference evidence="8 9" key="1">
    <citation type="submission" date="2018-06" db="EMBL/GenBank/DDBJ databases">
        <authorList>
            <consortium name="Pathogen Informatics"/>
            <person name="Doyle S."/>
        </authorList>
    </citation>
    <scope>NUCLEOTIDE SEQUENCE [LARGE SCALE GENOMIC DNA]</scope>
    <source>
        <strain evidence="8 9">NCTC12151</strain>
    </source>
</reference>
<dbReference type="Gene3D" id="1.20.1740.10">
    <property type="entry name" value="Amino acid/polyamine transporter I"/>
    <property type="match status" value="1"/>
</dbReference>
<dbReference type="Pfam" id="PF13520">
    <property type="entry name" value="AA_permease_2"/>
    <property type="match status" value="1"/>
</dbReference>
<feature type="transmembrane region" description="Helical" evidence="7">
    <location>
        <begin position="398"/>
        <end position="419"/>
    </location>
</feature>
<evidence type="ECO:0000256" key="2">
    <source>
        <dbReference type="ARBA" id="ARBA00022448"/>
    </source>
</evidence>
<feature type="transmembrane region" description="Helical" evidence="7">
    <location>
        <begin position="225"/>
        <end position="249"/>
    </location>
</feature>
<keyword evidence="5 7" id="KW-1133">Transmembrane helix</keyword>
<feature type="transmembrane region" description="Helical" evidence="7">
    <location>
        <begin position="274"/>
        <end position="296"/>
    </location>
</feature>
<feature type="transmembrane region" description="Helical" evidence="7">
    <location>
        <begin position="120"/>
        <end position="140"/>
    </location>
</feature>
<evidence type="ECO:0000256" key="1">
    <source>
        <dbReference type="ARBA" id="ARBA00004651"/>
    </source>
</evidence>
<keyword evidence="2" id="KW-0813">Transport</keyword>
<dbReference type="GO" id="GO:0005886">
    <property type="term" value="C:plasma membrane"/>
    <property type="evidence" value="ECO:0007669"/>
    <property type="project" value="UniProtKB-SubCell"/>
</dbReference>
<evidence type="ECO:0000256" key="6">
    <source>
        <dbReference type="ARBA" id="ARBA00023136"/>
    </source>
</evidence>
<keyword evidence="6 7" id="KW-0472">Membrane</keyword>
<organism evidence="8 9">
    <name type="scientific">Leminorella richardii</name>
    <dbReference type="NCBI Taxonomy" id="158841"/>
    <lineage>
        <taxon>Bacteria</taxon>
        <taxon>Pseudomonadati</taxon>
        <taxon>Pseudomonadota</taxon>
        <taxon>Gammaproteobacteria</taxon>
        <taxon>Enterobacterales</taxon>
        <taxon>Budviciaceae</taxon>
        <taxon>Leminorella</taxon>
    </lineage>
</organism>
<dbReference type="RefSeq" id="WP_111739224.1">
    <property type="nucleotide sequence ID" value="NZ_LR698987.1"/>
</dbReference>
<dbReference type="KEGG" id="lri:NCTC12151_00590"/>
<dbReference type="PIRSF" id="PIRSF006060">
    <property type="entry name" value="AA_transporter"/>
    <property type="match status" value="1"/>
</dbReference>
<feature type="transmembrane region" description="Helical" evidence="7">
    <location>
        <begin position="12"/>
        <end position="35"/>
    </location>
</feature>
<dbReference type="InterPro" id="IPR002293">
    <property type="entry name" value="AA/rel_permease1"/>
</dbReference>
<dbReference type="PANTHER" id="PTHR42770">
    <property type="entry name" value="AMINO ACID TRANSPORTER-RELATED"/>
    <property type="match status" value="1"/>
</dbReference>
<dbReference type="OrthoDB" id="3185104at2"/>
<keyword evidence="9" id="KW-1185">Reference proteome</keyword>
<proteinExistence type="predicted"/>
<dbReference type="PANTHER" id="PTHR42770:SF15">
    <property type="entry name" value="GLUTAMATE_GAMMA-AMINOBUTYRATE ANTIPORTER-RELATED"/>
    <property type="match status" value="1"/>
</dbReference>
<protein>
    <submittedName>
        <fullName evidence="8">Extreme acid sensitivity protein</fullName>
    </submittedName>
</protein>
<feature type="transmembrane region" description="Helical" evidence="7">
    <location>
        <begin position="41"/>
        <end position="67"/>
    </location>
</feature>
<evidence type="ECO:0000313" key="8">
    <source>
        <dbReference type="EMBL" id="SQI36022.1"/>
    </source>
</evidence>
<feature type="transmembrane region" description="Helical" evidence="7">
    <location>
        <begin position="431"/>
        <end position="450"/>
    </location>
</feature>